<evidence type="ECO:0000259" key="11">
    <source>
        <dbReference type="Pfam" id="PF02463"/>
    </source>
</evidence>
<dbReference type="InterPro" id="IPR027417">
    <property type="entry name" value="P-loop_NTPase"/>
</dbReference>
<dbReference type="HOGENOM" id="CLU_040267_2_0_5"/>
<dbReference type="GeneID" id="33058446"/>
<keyword evidence="8 9" id="KW-0238">DNA-binding</keyword>
<keyword evidence="7 9" id="KW-0067">ATP-binding</keyword>
<dbReference type="PROSITE" id="PS00618">
    <property type="entry name" value="RECF_2"/>
    <property type="match status" value="1"/>
</dbReference>
<keyword evidence="9 10" id="KW-0742">SOS response</keyword>
<dbReference type="SUPFAM" id="SSF52540">
    <property type="entry name" value="P-loop containing nucleoside triphosphate hydrolases"/>
    <property type="match status" value="1"/>
</dbReference>
<dbReference type="KEGG" id="erw:ERWE_CDS_00430"/>
<evidence type="ECO:0000256" key="6">
    <source>
        <dbReference type="ARBA" id="ARBA00022741"/>
    </source>
</evidence>
<comment type="similarity">
    <text evidence="2 9 10">Belongs to the RecF family.</text>
</comment>
<dbReference type="eggNOG" id="COG1195">
    <property type="taxonomic scope" value="Bacteria"/>
</dbReference>
<evidence type="ECO:0000313" key="13">
    <source>
        <dbReference type="Proteomes" id="UP000001021"/>
    </source>
</evidence>
<dbReference type="GO" id="GO:0005737">
    <property type="term" value="C:cytoplasm"/>
    <property type="evidence" value="ECO:0007669"/>
    <property type="project" value="UniProtKB-SubCell"/>
</dbReference>
<gene>
    <name evidence="9 12" type="primary">recF</name>
    <name evidence="12" type="ordered locus">ERWE_CDS_00430</name>
</gene>
<evidence type="ECO:0000256" key="2">
    <source>
        <dbReference type="ARBA" id="ARBA00008016"/>
    </source>
</evidence>
<dbReference type="Proteomes" id="UP000001021">
    <property type="component" value="Chromosome"/>
</dbReference>
<dbReference type="GO" id="GO:0009432">
    <property type="term" value="P:SOS response"/>
    <property type="evidence" value="ECO:0007669"/>
    <property type="project" value="UniProtKB-UniRule"/>
</dbReference>
<dbReference type="GO" id="GO:0006302">
    <property type="term" value="P:double-strand break repair"/>
    <property type="evidence" value="ECO:0007669"/>
    <property type="project" value="TreeGrafter"/>
</dbReference>
<dbReference type="PANTHER" id="PTHR32182">
    <property type="entry name" value="DNA REPLICATION AND REPAIR PROTEIN RECF"/>
    <property type="match status" value="1"/>
</dbReference>
<comment type="subcellular location">
    <subcellularLocation>
        <location evidence="1 9 10">Cytoplasm</location>
    </subcellularLocation>
</comment>
<dbReference type="Pfam" id="PF02463">
    <property type="entry name" value="SMC_N"/>
    <property type="match status" value="1"/>
</dbReference>
<dbReference type="InterPro" id="IPR018078">
    <property type="entry name" value="DNA-binding_RecF_CS"/>
</dbReference>
<dbReference type="KEGG" id="eru:Erum0520"/>
<dbReference type="GO" id="GO:0003697">
    <property type="term" value="F:single-stranded DNA binding"/>
    <property type="evidence" value="ECO:0007669"/>
    <property type="project" value="UniProtKB-UniRule"/>
</dbReference>
<feature type="binding site" evidence="9">
    <location>
        <begin position="36"/>
        <end position="43"/>
    </location>
    <ligand>
        <name>ATP</name>
        <dbReference type="ChEBI" id="CHEBI:30616"/>
    </ligand>
</feature>
<evidence type="ECO:0000256" key="5">
    <source>
        <dbReference type="ARBA" id="ARBA00022705"/>
    </source>
</evidence>
<evidence type="ECO:0000256" key="7">
    <source>
        <dbReference type="ARBA" id="ARBA00022840"/>
    </source>
</evidence>
<evidence type="ECO:0000256" key="9">
    <source>
        <dbReference type="HAMAP-Rule" id="MF_00365"/>
    </source>
</evidence>
<dbReference type="InterPro" id="IPR001238">
    <property type="entry name" value="DNA-binding_RecF"/>
</dbReference>
<dbReference type="GO" id="GO:0006260">
    <property type="term" value="P:DNA replication"/>
    <property type="evidence" value="ECO:0007669"/>
    <property type="project" value="UniProtKB-UniRule"/>
</dbReference>
<dbReference type="AlphaFoldDB" id="A0A0H3LYG6"/>
<feature type="domain" description="RecF/RecN/SMC N-terminal" evidence="11">
    <location>
        <begin position="8"/>
        <end position="363"/>
    </location>
</feature>
<evidence type="ECO:0000256" key="4">
    <source>
        <dbReference type="ARBA" id="ARBA00022490"/>
    </source>
</evidence>
<proteinExistence type="inferred from homology"/>
<evidence type="ECO:0000256" key="3">
    <source>
        <dbReference type="ARBA" id="ARBA00020170"/>
    </source>
</evidence>
<comment type="function">
    <text evidence="9 10">The RecF protein is involved in DNA metabolism; it is required for DNA replication and normal SOS inducibility. RecF binds preferentially to single-stranded, linear DNA. It also seems to bind ATP.</text>
</comment>
<sequence length="372" mass="42647">MLCTYGSYIQNLRLINFRNYLNIELDTSGKSVVLLGKNGAGKTNILEAISLLSKGTGIRGVNMESMQNSSSDLPWSISYHIHNQNSIYPIVIAKGNNKRSILISNKSHNYITLHKIISVVWLIPQLDHIFLKSQSERLKFFDRVVHIFDTNYTSYIIKYNKAKQDRNKLLRSNSVDNFWLSSLESIMAENGIKIAQIRLNVVQILQNVLSKNNLSNSFFKAVIEIKSQVFPLLDNENSIENYKENLQKSRARDSSTNLVNFGVHNDNVQIFHLEKNLIASCCSTGEQKILLLSLVLSSVLAKQDTGEYPILLLDDIMSHLDVYHQEKLLETIVSIKCQVWITDIDLKQQNFTKYKEHFKFFHVGDNNINSIY</sequence>
<evidence type="ECO:0000256" key="1">
    <source>
        <dbReference type="ARBA" id="ARBA00004496"/>
    </source>
</evidence>
<evidence type="ECO:0000313" key="12">
    <source>
        <dbReference type="EMBL" id="CAI26537.1"/>
    </source>
</evidence>
<keyword evidence="5 9" id="KW-0235">DNA replication</keyword>
<dbReference type="HAMAP" id="MF_00365">
    <property type="entry name" value="RecF"/>
    <property type="match status" value="1"/>
</dbReference>
<keyword evidence="9 10" id="KW-0227">DNA damage</keyword>
<keyword evidence="9 10" id="KW-0234">DNA repair</keyword>
<dbReference type="NCBIfam" id="TIGR00611">
    <property type="entry name" value="recf"/>
    <property type="match status" value="1"/>
</dbReference>
<organism evidence="12 13">
    <name type="scientific">Ehrlichia ruminantium (strain Welgevonden)</name>
    <dbReference type="NCBI Taxonomy" id="254945"/>
    <lineage>
        <taxon>Bacteria</taxon>
        <taxon>Pseudomonadati</taxon>
        <taxon>Pseudomonadota</taxon>
        <taxon>Alphaproteobacteria</taxon>
        <taxon>Rickettsiales</taxon>
        <taxon>Anaplasmataceae</taxon>
        <taxon>Ehrlichia</taxon>
    </lineage>
</organism>
<accession>A0A0H3LYG6</accession>
<keyword evidence="4 9" id="KW-0963">Cytoplasm</keyword>
<dbReference type="GO" id="GO:0005524">
    <property type="term" value="F:ATP binding"/>
    <property type="evidence" value="ECO:0007669"/>
    <property type="project" value="UniProtKB-UniRule"/>
</dbReference>
<evidence type="ECO:0000256" key="10">
    <source>
        <dbReference type="RuleBase" id="RU000578"/>
    </source>
</evidence>
<dbReference type="Gene3D" id="1.20.1050.90">
    <property type="entry name" value="RecF/RecN/SMC, N-terminal domain"/>
    <property type="match status" value="1"/>
</dbReference>
<protein>
    <recommendedName>
        <fullName evidence="3 9">DNA replication and repair protein RecF</fullName>
    </recommendedName>
</protein>
<dbReference type="InterPro" id="IPR042174">
    <property type="entry name" value="RecF_2"/>
</dbReference>
<name>A0A0H3LYG6_EHRRW</name>
<dbReference type="Gene3D" id="3.40.50.300">
    <property type="entry name" value="P-loop containing nucleotide triphosphate hydrolases"/>
    <property type="match status" value="1"/>
</dbReference>
<evidence type="ECO:0000256" key="8">
    <source>
        <dbReference type="ARBA" id="ARBA00023125"/>
    </source>
</evidence>
<dbReference type="RefSeq" id="WP_011154735.1">
    <property type="nucleotide sequence ID" value="NC_005295.2"/>
</dbReference>
<dbReference type="InterPro" id="IPR003395">
    <property type="entry name" value="RecF/RecN/SMC_N"/>
</dbReference>
<keyword evidence="6 9" id="KW-0547">Nucleotide-binding</keyword>
<dbReference type="EMBL" id="CR925678">
    <property type="protein sequence ID" value="CAI26537.1"/>
    <property type="molecule type" value="Genomic_DNA"/>
</dbReference>
<reference evidence="12 13" key="1">
    <citation type="journal article" date="2006" name="J. Bacteriol.">
        <title>Comparative genomic analysis of three strains of Ehrlichia ruminantium reveals an active process of genome size plasticity.</title>
        <authorList>
            <person name="Frutos R."/>
            <person name="Viari A."/>
            <person name="Ferraz C."/>
            <person name="Morgat A."/>
            <person name="Eychenie S."/>
            <person name="Kandassami Y."/>
            <person name="Chantal I."/>
            <person name="Bensaid A."/>
            <person name="Coissac E."/>
            <person name="Vachiery N."/>
            <person name="Demaille J."/>
            <person name="Martinez D."/>
        </authorList>
    </citation>
    <scope>NUCLEOTIDE SEQUENCE [LARGE SCALE GENOMIC DNA]</scope>
    <source>
        <strain evidence="12 13">Welgevonden</strain>
    </source>
</reference>
<dbReference type="PANTHER" id="PTHR32182:SF0">
    <property type="entry name" value="DNA REPLICATION AND REPAIR PROTEIN RECF"/>
    <property type="match status" value="1"/>
</dbReference>
<dbReference type="GO" id="GO:0000731">
    <property type="term" value="P:DNA synthesis involved in DNA repair"/>
    <property type="evidence" value="ECO:0007669"/>
    <property type="project" value="TreeGrafter"/>
</dbReference>
<keyword evidence="13" id="KW-1185">Reference proteome</keyword>